<name>A0ABX2JM83_9SPHN</name>
<reference evidence="1 2" key="1">
    <citation type="submission" date="2020-06" db="EMBL/GenBank/DDBJ databases">
        <title>Sphingomonas hominis sp. nov., a member of the Sphingomonas, isolated from the hair of a 22-year-old girl.</title>
        <authorList>
            <person name="Zhang D.-F."/>
            <person name="Cui X.-W."/>
        </authorList>
    </citation>
    <scope>NUCLEOTIDE SEQUENCE [LARGE SCALE GENOMIC DNA]</scope>
    <source>
        <strain evidence="1 2">HHU CXW</strain>
    </source>
</reference>
<accession>A0ABX2JM83</accession>
<dbReference type="Proteomes" id="UP000621447">
    <property type="component" value="Unassembled WGS sequence"/>
</dbReference>
<comment type="caution">
    <text evidence="1">The sequence shown here is derived from an EMBL/GenBank/DDBJ whole genome shotgun (WGS) entry which is preliminary data.</text>
</comment>
<dbReference type="EMBL" id="JABULH010000002">
    <property type="protein sequence ID" value="NTS64963.1"/>
    <property type="molecule type" value="Genomic_DNA"/>
</dbReference>
<evidence type="ECO:0008006" key="3">
    <source>
        <dbReference type="Google" id="ProtNLM"/>
    </source>
</evidence>
<gene>
    <name evidence="1" type="ORF">HRV97_07285</name>
</gene>
<protein>
    <recommendedName>
        <fullName evidence="3">Anti-sigma factor NepR domain-containing protein</fullName>
    </recommendedName>
</protein>
<evidence type="ECO:0000313" key="1">
    <source>
        <dbReference type="EMBL" id="NTS64963.1"/>
    </source>
</evidence>
<organism evidence="1 2">
    <name type="scientific">Sphingomonas hominis</name>
    <dbReference type="NCBI Taxonomy" id="2741495"/>
    <lineage>
        <taxon>Bacteria</taxon>
        <taxon>Pseudomonadati</taxon>
        <taxon>Pseudomonadota</taxon>
        <taxon>Alphaproteobacteria</taxon>
        <taxon>Sphingomonadales</taxon>
        <taxon>Sphingomonadaceae</taxon>
        <taxon>Sphingomonas</taxon>
    </lineage>
</organism>
<evidence type="ECO:0000313" key="2">
    <source>
        <dbReference type="Proteomes" id="UP000621447"/>
    </source>
</evidence>
<sequence>MADKIVSIGLLTQRDLDVLGTSFTRHFPVPRDDMFADLLDRLDRVDAVPTRNDRTQRH</sequence>
<keyword evidence="2" id="KW-1185">Reference proteome</keyword>
<proteinExistence type="predicted"/>
<dbReference type="RefSeq" id="WP_174193445.1">
    <property type="nucleotide sequence ID" value="NZ_JABULH010000002.1"/>
</dbReference>